<dbReference type="RefSeq" id="WP_089761252.1">
    <property type="nucleotide sequence ID" value="NZ_BKAT01000037.1"/>
</dbReference>
<organism evidence="2 3">
    <name type="scientific">Chitinophaga terrae</name>
    <name type="common">ex Kim and Jung 2007</name>
    <dbReference type="NCBI Taxonomy" id="408074"/>
    <lineage>
        <taxon>Bacteria</taxon>
        <taxon>Pseudomonadati</taxon>
        <taxon>Bacteroidota</taxon>
        <taxon>Chitinophagia</taxon>
        <taxon>Chitinophagales</taxon>
        <taxon>Chitinophagaceae</taxon>
        <taxon>Chitinophaga</taxon>
    </lineage>
</organism>
<evidence type="ECO:0000256" key="1">
    <source>
        <dbReference type="SAM" id="MobiDB-lite"/>
    </source>
</evidence>
<sequence>MPLEIRELYIKAVIDTGAGAPPSSRPGETAANVAAPDKPREQDDIIAICVEKVLEVLKDKQER</sequence>
<dbReference type="EMBL" id="FNRL01000007">
    <property type="protein sequence ID" value="SEA45866.1"/>
    <property type="molecule type" value="Genomic_DNA"/>
</dbReference>
<feature type="region of interest" description="Disordered" evidence="1">
    <location>
        <begin position="16"/>
        <end position="38"/>
    </location>
</feature>
<evidence type="ECO:0000313" key="2">
    <source>
        <dbReference type="EMBL" id="SEA45866.1"/>
    </source>
</evidence>
<dbReference type="Pfam" id="PF19265">
    <property type="entry name" value="DUF5908"/>
    <property type="match status" value="1"/>
</dbReference>
<dbReference type="InterPro" id="IPR045459">
    <property type="entry name" value="DUF5908"/>
</dbReference>
<evidence type="ECO:0000313" key="3">
    <source>
        <dbReference type="Proteomes" id="UP000199656"/>
    </source>
</evidence>
<accession>A0A1H4BCM9</accession>
<keyword evidence="3" id="KW-1185">Reference proteome</keyword>
<dbReference type="OrthoDB" id="5570459at2"/>
<gene>
    <name evidence="2" type="ORF">SAMN05660909_02051</name>
</gene>
<reference evidence="3" key="1">
    <citation type="submission" date="2016-10" db="EMBL/GenBank/DDBJ databases">
        <authorList>
            <person name="Varghese N."/>
            <person name="Submissions S."/>
        </authorList>
    </citation>
    <scope>NUCLEOTIDE SEQUENCE [LARGE SCALE GENOMIC DNA]</scope>
    <source>
        <strain evidence="3">DSM 23920</strain>
    </source>
</reference>
<dbReference type="Proteomes" id="UP000199656">
    <property type="component" value="Unassembled WGS sequence"/>
</dbReference>
<protein>
    <submittedName>
        <fullName evidence="2">Uncharacterized protein</fullName>
    </submittedName>
</protein>
<name>A0A1H4BCM9_9BACT</name>
<dbReference type="STRING" id="408074.SAMN05660909_02051"/>
<proteinExistence type="predicted"/>
<dbReference type="AlphaFoldDB" id="A0A1H4BCM9"/>